<proteinExistence type="predicted"/>
<evidence type="ECO:0000256" key="5">
    <source>
        <dbReference type="SAM" id="MobiDB-lite"/>
    </source>
</evidence>
<organism evidence="7 8">
    <name type="scientific">Panicum miliaceum</name>
    <name type="common">Proso millet</name>
    <name type="synonym">Broomcorn millet</name>
    <dbReference type="NCBI Taxonomy" id="4540"/>
    <lineage>
        <taxon>Eukaryota</taxon>
        <taxon>Viridiplantae</taxon>
        <taxon>Streptophyta</taxon>
        <taxon>Embryophyta</taxon>
        <taxon>Tracheophyta</taxon>
        <taxon>Spermatophyta</taxon>
        <taxon>Magnoliopsida</taxon>
        <taxon>Liliopsida</taxon>
        <taxon>Poales</taxon>
        <taxon>Poaceae</taxon>
        <taxon>PACMAD clade</taxon>
        <taxon>Panicoideae</taxon>
        <taxon>Panicodae</taxon>
        <taxon>Paniceae</taxon>
        <taxon>Panicinae</taxon>
        <taxon>Panicum</taxon>
        <taxon>Panicum sect. Panicum</taxon>
    </lineage>
</organism>
<dbReference type="InterPro" id="IPR011990">
    <property type="entry name" value="TPR-like_helical_dom_sf"/>
</dbReference>
<reference evidence="8" key="1">
    <citation type="journal article" date="2019" name="Nat. Commun.">
        <title>The genome of broomcorn millet.</title>
        <authorList>
            <person name="Zou C."/>
            <person name="Miki D."/>
            <person name="Li D."/>
            <person name="Tang Q."/>
            <person name="Xiao L."/>
            <person name="Rajput S."/>
            <person name="Deng P."/>
            <person name="Jia W."/>
            <person name="Huang R."/>
            <person name="Zhang M."/>
            <person name="Sun Y."/>
            <person name="Hu J."/>
            <person name="Fu X."/>
            <person name="Schnable P.S."/>
            <person name="Li F."/>
            <person name="Zhang H."/>
            <person name="Feng B."/>
            <person name="Zhu X."/>
            <person name="Liu R."/>
            <person name="Schnable J.C."/>
            <person name="Zhu J.-K."/>
            <person name="Zhang H."/>
        </authorList>
    </citation>
    <scope>NUCLEOTIDE SEQUENCE [LARGE SCALE GENOMIC DNA]</scope>
</reference>
<evidence type="ECO:0000313" key="7">
    <source>
        <dbReference type="EMBL" id="RLN07815.1"/>
    </source>
</evidence>
<dbReference type="PROSITE" id="PS50865">
    <property type="entry name" value="ZF_MYND_2"/>
    <property type="match status" value="1"/>
</dbReference>
<evidence type="ECO:0000256" key="4">
    <source>
        <dbReference type="PROSITE-ProRule" id="PRU00134"/>
    </source>
</evidence>
<dbReference type="OrthoDB" id="673481at2759"/>
<feature type="compositionally biased region" description="Basic and acidic residues" evidence="5">
    <location>
        <begin position="1"/>
        <end position="17"/>
    </location>
</feature>
<keyword evidence="2 4" id="KW-0863">Zinc-finger</keyword>
<dbReference type="PANTHER" id="PTHR46758:SF5">
    <property type="entry name" value="F-BOX PROTEIN"/>
    <property type="match status" value="1"/>
</dbReference>
<dbReference type="GO" id="GO:0008270">
    <property type="term" value="F:zinc ion binding"/>
    <property type="evidence" value="ECO:0007669"/>
    <property type="project" value="UniProtKB-KW"/>
</dbReference>
<dbReference type="SUPFAM" id="SSF144232">
    <property type="entry name" value="HIT/MYND zinc finger-like"/>
    <property type="match status" value="1"/>
</dbReference>
<keyword evidence="3" id="KW-0862">Zinc</keyword>
<keyword evidence="8" id="KW-1185">Reference proteome</keyword>
<dbReference type="Gene3D" id="6.10.140.2220">
    <property type="match status" value="1"/>
</dbReference>
<dbReference type="InterPro" id="IPR002893">
    <property type="entry name" value="Znf_MYND"/>
</dbReference>
<accession>A0A3L6RQB1</accession>
<dbReference type="SUPFAM" id="SSF81901">
    <property type="entry name" value="HCP-like"/>
    <property type="match status" value="1"/>
</dbReference>
<dbReference type="STRING" id="4540.A0A3L6RQB1"/>
<dbReference type="Proteomes" id="UP000275267">
    <property type="component" value="Unassembled WGS sequence"/>
</dbReference>
<feature type="region of interest" description="Disordered" evidence="5">
    <location>
        <begin position="1"/>
        <end position="23"/>
    </location>
</feature>
<dbReference type="AlphaFoldDB" id="A0A3L6RQB1"/>
<dbReference type="PANTHER" id="PTHR46758">
    <property type="entry name" value="MYND DOMAIN-CONTAINING"/>
    <property type="match status" value="1"/>
</dbReference>
<comment type="caution">
    <text evidence="7">The sequence shown here is derived from an EMBL/GenBank/DDBJ whole genome shotgun (WGS) entry which is preliminary data.</text>
</comment>
<keyword evidence="1" id="KW-0479">Metal-binding</keyword>
<dbReference type="EMBL" id="PQIB02000007">
    <property type="protein sequence ID" value="RLN07815.1"/>
    <property type="molecule type" value="Genomic_DNA"/>
</dbReference>
<evidence type="ECO:0000313" key="8">
    <source>
        <dbReference type="Proteomes" id="UP000275267"/>
    </source>
</evidence>
<dbReference type="Gene3D" id="1.25.40.10">
    <property type="entry name" value="Tetratricopeptide repeat domain"/>
    <property type="match status" value="1"/>
</dbReference>
<sequence length="332" mass="35354">MEAVRQQEKAEGKRPRVEAAQPDNGNLLGDFDVLPQDLVLSILAAVSSSADKPADLFSAMLVCKKLGELGMKPQVLKVASAACVSVRVGRWCPAADSFLRRCGDAGNADANFLLGIVRVRLNGTGIPAVDDRGPRAAARLFLRAASSGHIGALRDLGFCVSNGLGVPRDPAAGRRLTIWANVQELRDRYPTEGPERDAALAHIGSAPGCLSTGFGCFAAAPRRLEWAHPANRFLGEWFAARPPAPRLRLLCSLPTCGRPETRQLEFRRCTACGVARYCSRACQAVHWRMGHRAECVPVHQWLLAAMANQAAAHVDGALAAAAPGNVAGGFPI</sequence>
<evidence type="ECO:0000256" key="2">
    <source>
        <dbReference type="ARBA" id="ARBA00022771"/>
    </source>
</evidence>
<dbReference type="Pfam" id="PF01753">
    <property type="entry name" value="zf-MYND"/>
    <property type="match status" value="1"/>
</dbReference>
<dbReference type="InterPro" id="IPR044508">
    <property type="entry name" value="At5g50450/At1g67340-like"/>
</dbReference>
<name>A0A3L6RQB1_PANMI</name>
<evidence type="ECO:0000256" key="3">
    <source>
        <dbReference type="ARBA" id="ARBA00022833"/>
    </source>
</evidence>
<evidence type="ECO:0000259" key="6">
    <source>
        <dbReference type="PROSITE" id="PS50865"/>
    </source>
</evidence>
<feature type="domain" description="MYND-type" evidence="6">
    <location>
        <begin position="253"/>
        <end position="295"/>
    </location>
</feature>
<protein>
    <submittedName>
        <fullName evidence="7">F-box protein</fullName>
    </submittedName>
</protein>
<evidence type="ECO:0000256" key="1">
    <source>
        <dbReference type="ARBA" id="ARBA00022723"/>
    </source>
</evidence>
<gene>
    <name evidence="7" type="ORF">C2845_PM11G05410</name>
</gene>